<reference evidence="2" key="1">
    <citation type="journal article" date="2009" name="PLoS Genet.">
        <title>Sequencing, mapping, and analysis of 27,455 maize full-length cDNAs.</title>
        <authorList>
            <person name="Soderlund C."/>
            <person name="Descour A."/>
            <person name="Kudrna D."/>
            <person name="Bomhoff M."/>
            <person name="Boyd L."/>
            <person name="Currie J."/>
            <person name="Angelova A."/>
            <person name="Collura K."/>
            <person name="Wissotski M."/>
            <person name="Ashley E."/>
            <person name="Morrow D."/>
            <person name="Fernandes J."/>
            <person name="Walbot V."/>
            <person name="Yu Y."/>
        </authorList>
    </citation>
    <scope>NUCLEOTIDE SEQUENCE</scope>
    <source>
        <strain evidence="2">B73</strain>
    </source>
</reference>
<feature type="region of interest" description="Disordered" evidence="1">
    <location>
        <begin position="1"/>
        <end position="33"/>
    </location>
</feature>
<dbReference type="RefSeq" id="NP_001168366.1">
    <property type="nucleotide sequence ID" value="NM_001174895.1"/>
</dbReference>
<dbReference type="EMBL" id="BT063278">
    <property type="protein sequence ID" value="ACN27975.1"/>
    <property type="molecule type" value="mRNA"/>
</dbReference>
<evidence type="ECO:0000256" key="1">
    <source>
        <dbReference type="SAM" id="MobiDB-lite"/>
    </source>
</evidence>
<proteinExistence type="evidence at transcript level"/>
<organism evidence="2">
    <name type="scientific">Zea mays</name>
    <name type="common">Maize</name>
    <dbReference type="NCBI Taxonomy" id="4577"/>
    <lineage>
        <taxon>Eukaryota</taxon>
        <taxon>Viridiplantae</taxon>
        <taxon>Streptophyta</taxon>
        <taxon>Embryophyta</taxon>
        <taxon>Tracheophyta</taxon>
        <taxon>Spermatophyta</taxon>
        <taxon>Magnoliopsida</taxon>
        <taxon>Liliopsida</taxon>
        <taxon>Poales</taxon>
        <taxon>Poaceae</taxon>
        <taxon>PACMAD clade</taxon>
        <taxon>Panicoideae</taxon>
        <taxon>Andropogonodae</taxon>
        <taxon>Andropogoneae</taxon>
        <taxon>Tripsacinae</taxon>
        <taxon>Zea</taxon>
    </lineage>
</organism>
<feature type="compositionally biased region" description="Low complexity" evidence="1">
    <location>
        <begin position="172"/>
        <end position="181"/>
    </location>
</feature>
<feature type="region of interest" description="Disordered" evidence="1">
    <location>
        <begin position="82"/>
        <end position="101"/>
    </location>
</feature>
<reference evidence="2" key="2">
    <citation type="submission" date="2012-06" db="EMBL/GenBank/DDBJ databases">
        <authorList>
            <person name="Yu Y."/>
            <person name="Currie J."/>
            <person name="Lomeli R."/>
            <person name="Angelova A."/>
            <person name="Collura K."/>
            <person name="Wissotski M."/>
            <person name="Campos D."/>
            <person name="Kudrna D."/>
            <person name="Golser W."/>
            <person name="Ashely E."/>
            <person name="Descour A."/>
            <person name="Fernandes J."/>
            <person name="Soderlund C."/>
            <person name="Walbot V."/>
        </authorList>
    </citation>
    <scope>NUCLEOTIDE SEQUENCE</scope>
    <source>
        <strain evidence="2">B73</strain>
    </source>
</reference>
<dbReference type="HOGENOM" id="CLU_1104130_0_0_1"/>
<accession>C0P4Q9</accession>
<protein>
    <submittedName>
        <fullName evidence="2">Uncharacterized protein</fullName>
    </submittedName>
</protein>
<name>C0P4Q9_MAIZE</name>
<dbReference type="GeneID" id="100382134"/>
<evidence type="ECO:0000313" key="2">
    <source>
        <dbReference type="EMBL" id="ACN27975.1"/>
    </source>
</evidence>
<feature type="region of interest" description="Disordered" evidence="1">
    <location>
        <begin position="163"/>
        <end position="184"/>
    </location>
</feature>
<feature type="compositionally biased region" description="Basic residues" evidence="1">
    <location>
        <begin position="24"/>
        <end position="33"/>
    </location>
</feature>
<dbReference type="KEGG" id="zma:100382134"/>
<dbReference type="AlphaFoldDB" id="C0P4Q9"/>
<sequence>MQAALFWGSVGKNRERTARSTPGSHKKKKTPTLRRMRWHCAAMERPITRAIGYLPPLDASHQGLGRRTRTSIDRWQCMPHATHDDTRRNLPNAPSTTPENQVGTLLARPSVLTRGPAGPRLSRGSARQSAELHCTRSQAAPPQLQLVGTALRVLVALAVRGRHSGAGRHRSSGSALSARAAPRQRADHDFMGEFRQRRPYLHERARAHARGFSGWMRPDRQFAKQAGQALYCCPPVPDAGCLSALLSTAGVQ</sequence>
<feature type="compositionally biased region" description="Polar residues" evidence="1">
    <location>
        <begin position="92"/>
        <end position="101"/>
    </location>
</feature>